<dbReference type="InterPro" id="IPR002196">
    <property type="entry name" value="Glyco_hydro_24"/>
</dbReference>
<organism evidence="8 9">
    <name type="scientific">Mucilaginibacter glaciei</name>
    <dbReference type="NCBI Taxonomy" id="2772109"/>
    <lineage>
        <taxon>Bacteria</taxon>
        <taxon>Pseudomonadati</taxon>
        <taxon>Bacteroidota</taxon>
        <taxon>Sphingobacteriia</taxon>
        <taxon>Sphingobacteriales</taxon>
        <taxon>Sphingobacteriaceae</taxon>
        <taxon>Mucilaginibacter</taxon>
    </lineage>
</organism>
<dbReference type="RefSeq" id="WP_191164000.1">
    <property type="nucleotide sequence ID" value="NZ_JACWMX010000005.1"/>
</dbReference>
<dbReference type="GO" id="GO:0042742">
    <property type="term" value="P:defense response to bacterium"/>
    <property type="evidence" value="ECO:0007669"/>
    <property type="project" value="UniProtKB-KW"/>
</dbReference>
<dbReference type="Proteomes" id="UP000619078">
    <property type="component" value="Unassembled WGS sequence"/>
</dbReference>
<dbReference type="EMBL" id="JACWMX010000005">
    <property type="protein sequence ID" value="MBD1394264.1"/>
    <property type="molecule type" value="Genomic_DNA"/>
</dbReference>
<dbReference type="InterPro" id="IPR033907">
    <property type="entry name" value="Endolysin_autolysin"/>
</dbReference>
<evidence type="ECO:0000256" key="7">
    <source>
        <dbReference type="RuleBase" id="RU003788"/>
    </source>
</evidence>
<reference evidence="8" key="1">
    <citation type="submission" date="2020-09" db="EMBL/GenBank/DDBJ databases">
        <title>Novel species of Mucilaginibacter isolated from a glacier on the Tibetan Plateau.</title>
        <authorList>
            <person name="Liu Q."/>
            <person name="Xin Y.-H."/>
        </authorList>
    </citation>
    <scope>NUCLEOTIDE SEQUENCE</scope>
    <source>
        <strain evidence="8">ZB1P21</strain>
    </source>
</reference>
<dbReference type="SUPFAM" id="SSF53955">
    <property type="entry name" value="Lysozyme-like"/>
    <property type="match status" value="1"/>
</dbReference>
<dbReference type="InterPro" id="IPR023347">
    <property type="entry name" value="Lysozyme_dom_sf"/>
</dbReference>
<gene>
    <name evidence="8" type="ORF">IDJ76_14235</name>
</gene>
<dbReference type="GO" id="GO:0009253">
    <property type="term" value="P:peptidoglycan catabolic process"/>
    <property type="evidence" value="ECO:0007669"/>
    <property type="project" value="InterPro"/>
</dbReference>
<protein>
    <recommendedName>
        <fullName evidence="7">Lysozyme</fullName>
        <ecNumber evidence="7">3.2.1.17</ecNumber>
    </recommendedName>
</protein>
<evidence type="ECO:0000256" key="6">
    <source>
        <dbReference type="ARBA" id="ARBA00023295"/>
    </source>
</evidence>
<comment type="catalytic activity">
    <reaction evidence="1 7">
        <text>Hydrolysis of (1-&gt;4)-beta-linkages between N-acetylmuramic acid and N-acetyl-D-glucosamine residues in a peptidoglycan and between N-acetyl-D-glucosamine residues in chitodextrins.</text>
        <dbReference type="EC" id="3.2.1.17"/>
    </reaction>
</comment>
<keyword evidence="6 7" id="KW-0326">Glycosidase</keyword>
<evidence type="ECO:0000256" key="2">
    <source>
        <dbReference type="ARBA" id="ARBA00022529"/>
    </source>
</evidence>
<proteinExistence type="inferred from homology"/>
<dbReference type="PANTHER" id="PTHR38107:SF3">
    <property type="entry name" value="LYSOZYME RRRD-RELATED"/>
    <property type="match status" value="1"/>
</dbReference>
<comment type="similarity">
    <text evidence="7">Belongs to the glycosyl hydrolase 24 family.</text>
</comment>
<keyword evidence="3 7" id="KW-0081">Bacteriolytic enzyme</keyword>
<keyword evidence="4 7" id="KW-0378">Hydrolase</keyword>
<evidence type="ECO:0000256" key="1">
    <source>
        <dbReference type="ARBA" id="ARBA00000632"/>
    </source>
</evidence>
<dbReference type="GO" id="GO:0003796">
    <property type="term" value="F:lysozyme activity"/>
    <property type="evidence" value="ECO:0007669"/>
    <property type="project" value="UniProtKB-EC"/>
</dbReference>
<dbReference type="Gene3D" id="1.10.530.40">
    <property type="match status" value="1"/>
</dbReference>
<dbReference type="InterPro" id="IPR023346">
    <property type="entry name" value="Lysozyme-like_dom_sf"/>
</dbReference>
<comment type="caution">
    <text evidence="8">The sequence shown here is derived from an EMBL/GenBank/DDBJ whole genome shotgun (WGS) entry which is preliminary data.</text>
</comment>
<dbReference type="GO" id="GO:0016998">
    <property type="term" value="P:cell wall macromolecule catabolic process"/>
    <property type="evidence" value="ECO:0007669"/>
    <property type="project" value="InterPro"/>
</dbReference>
<dbReference type="GO" id="GO:0031640">
    <property type="term" value="P:killing of cells of another organism"/>
    <property type="evidence" value="ECO:0007669"/>
    <property type="project" value="UniProtKB-KW"/>
</dbReference>
<sequence length="171" mass="18647">MIQIAIPLVTAFKNTATKAWAVDQNDKDLIGGQEGLRLKAYLDIAGVPTIGWGNTRYQNGTRVKMADTISRAQADELLLFKMKEFEADVRRLTKVAINDNQGAALLSLIYNIGVGAFAGSTLLKKLNAGDYAGASAEFLKWNKVTQNGLKVVSKTLTNRRTIEQALFNKAA</sequence>
<accession>A0A926NYZ9</accession>
<name>A0A926NYZ9_9SPHI</name>
<evidence type="ECO:0000256" key="5">
    <source>
        <dbReference type="ARBA" id="ARBA00023200"/>
    </source>
</evidence>
<dbReference type="Pfam" id="PF00959">
    <property type="entry name" value="Phage_lysozyme"/>
    <property type="match status" value="1"/>
</dbReference>
<keyword evidence="9" id="KW-1185">Reference proteome</keyword>
<evidence type="ECO:0000256" key="3">
    <source>
        <dbReference type="ARBA" id="ARBA00022638"/>
    </source>
</evidence>
<evidence type="ECO:0000256" key="4">
    <source>
        <dbReference type="ARBA" id="ARBA00022801"/>
    </source>
</evidence>
<keyword evidence="5" id="KW-1035">Host cytoplasm</keyword>
<dbReference type="AlphaFoldDB" id="A0A926NYZ9"/>
<keyword evidence="2 7" id="KW-0929">Antimicrobial</keyword>
<dbReference type="InterPro" id="IPR051018">
    <property type="entry name" value="Bacteriophage_GH24"/>
</dbReference>
<evidence type="ECO:0000313" key="9">
    <source>
        <dbReference type="Proteomes" id="UP000619078"/>
    </source>
</evidence>
<evidence type="ECO:0000313" key="8">
    <source>
        <dbReference type="EMBL" id="MBD1394264.1"/>
    </source>
</evidence>
<dbReference type="InterPro" id="IPR034690">
    <property type="entry name" value="Endolysin_T4_type"/>
</dbReference>
<dbReference type="PANTHER" id="PTHR38107">
    <property type="match status" value="1"/>
</dbReference>
<dbReference type="EC" id="3.2.1.17" evidence="7"/>
<dbReference type="HAMAP" id="MF_04110">
    <property type="entry name" value="ENDOLYSIN_T4"/>
    <property type="match status" value="1"/>
</dbReference>
<dbReference type="CDD" id="cd00737">
    <property type="entry name" value="lyz_endolysin_autolysin"/>
    <property type="match status" value="1"/>
</dbReference>